<comment type="caution">
    <text evidence="2">The sequence shown here is derived from an EMBL/GenBank/DDBJ whole genome shotgun (WGS) entry which is preliminary data.</text>
</comment>
<dbReference type="InterPro" id="IPR011059">
    <property type="entry name" value="Metal-dep_hydrolase_composite"/>
</dbReference>
<dbReference type="InterPro" id="IPR006680">
    <property type="entry name" value="Amidohydro-rel"/>
</dbReference>
<dbReference type="RefSeq" id="WP_386830729.1">
    <property type="nucleotide sequence ID" value="NZ_JBHUNP010000001.1"/>
</dbReference>
<evidence type="ECO:0000259" key="1">
    <source>
        <dbReference type="Pfam" id="PF01979"/>
    </source>
</evidence>
<dbReference type="PANTHER" id="PTHR43135:SF3">
    <property type="entry name" value="ALPHA-D-RIBOSE 1-METHYLPHOSPHONATE 5-TRIPHOSPHATE DIPHOSPHATASE"/>
    <property type="match status" value="1"/>
</dbReference>
<dbReference type="Gene3D" id="2.30.40.10">
    <property type="entry name" value="Urease, subunit C, domain 1"/>
    <property type="match status" value="1"/>
</dbReference>
<dbReference type="Pfam" id="PF01979">
    <property type="entry name" value="Amidohydro_1"/>
    <property type="match status" value="1"/>
</dbReference>
<dbReference type="Proteomes" id="UP001597521">
    <property type="component" value="Unassembled WGS sequence"/>
</dbReference>
<dbReference type="EMBL" id="JBHUNP010000001">
    <property type="protein sequence ID" value="MFD2646256.1"/>
    <property type="molecule type" value="Genomic_DNA"/>
</dbReference>
<dbReference type="PANTHER" id="PTHR43135">
    <property type="entry name" value="ALPHA-D-RIBOSE 1-METHYLPHOSPHONATE 5-TRIPHOSPHATE DIPHOSPHATASE"/>
    <property type="match status" value="1"/>
</dbReference>
<reference evidence="3" key="1">
    <citation type="journal article" date="2019" name="Int. J. Syst. Evol. Microbiol.">
        <title>The Global Catalogue of Microorganisms (GCM) 10K type strain sequencing project: providing services to taxonomists for standard genome sequencing and annotation.</title>
        <authorList>
            <consortium name="The Broad Institute Genomics Platform"/>
            <consortium name="The Broad Institute Genome Sequencing Center for Infectious Disease"/>
            <person name="Wu L."/>
            <person name="Ma J."/>
        </authorList>
    </citation>
    <scope>NUCLEOTIDE SEQUENCE [LARGE SCALE GENOMIC DNA]</scope>
    <source>
        <strain evidence="3">CCM 7427</strain>
    </source>
</reference>
<dbReference type="Gene3D" id="3.20.20.140">
    <property type="entry name" value="Metal-dependent hydrolases"/>
    <property type="match status" value="1"/>
</dbReference>
<dbReference type="InterPro" id="IPR051781">
    <property type="entry name" value="Metallo-dep_Hydrolase"/>
</dbReference>
<proteinExistence type="predicted"/>
<dbReference type="SUPFAM" id="SSF51338">
    <property type="entry name" value="Composite domain of metallo-dependent hydrolases"/>
    <property type="match status" value="1"/>
</dbReference>
<name>A0ABW5QFU9_9HYPH</name>
<gene>
    <name evidence="2" type="ORF">ACFSX5_00440</name>
</gene>
<feature type="domain" description="Amidohydrolase-related" evidence="1">
    <location>
        <begin position="9"/>
        <end position="63"/>
    </location>
</feature>
<organism evidence="2 3">
    <name type="scientific">Devosia albogilva</name>
    <dbReference type="NCBI Taxonomy" id="429726"/>
    <lineage>
        <taxon>Bacteria</taxon>
        <taxon>Pseudomonadati</taxon>
        <taxon>Pseudomonadota</taxon>
        <taxon>Alphaproteobacteria</taxon>
        <taxon>Hyphomicrobiales</taxon>
        <taxon>Devosiaceae</taxon>
        <taxon>Devosia</taxon>
    </lineage>
</organism>
<sequence>MEFELLAKVLSPAEIIRSATTIGARLCRLEGLAGTIAENAYADLLVVDGNPLEDITLLQDDGAHMPLIMANGRVVKNGLDRTL</sequence>
<evidence type="ECO:0000313" key="3">
    <source>
        <dbReference type="Proteomes" id="UP001597521"/>
    </source>
</evidence>
<evidence type="ECO:0000313" key="2">
    <source>
        <dbReference type="EMBL" id="MFD2646256.1"/>
    </source>
</evidence>
<accession>A0ABW5QFU9</accession>
<protein>
    <submittedName>
        <fullName evidence="2">Amidohydrolase family protein</fullName>
    </submittedName>
</protein>
<keyword evidence="3" id="KW-1185">Reference proteome</keyword>